<feature type="non-terminal residue" evidence="1">
    <location>
        <position position="195"/>
    </location>
</feature>
<evidence type="ECO:0000313" key="1">
    <source>
        <dbReference type="EMBL" id="AYV81650.1"/>
    </source>
</evidence>
<gene>
    <name evidence="1" type="ORF">Harvfovirus48_12</name>
</gene>
<protein>
    <submittedName>
        <fullName evidence="1">Uncharacterized protein</fullName>
    </submittedName>
</protein>
<dbReference type="SUPFAM" id="SSF51126">
    <property type="entry name" value="Pectin lyase-like"/>
    <property type="match status" value="1"/>
</dbReference>
<reference evidence="1" key="1">
    <citation type="submission" date="2018-10" db="EMBL/GenBank/DDBJ databases">
        <title>Hidden diversity of soil giant viruses.</title>
        <authorList>
            <person name="Schulz F."/>
            <person name="Alteio L."/>
            <person name="Goudeau D."/>
            <person name="Ryan E.M."/>
            <person name="Malmstrom R.R."/>
            <person name="Blanchard J."/>
            <person name="Woyke T."/>
        </authorList>
    </citation>
    <scope>NUCLEOTIDE SEQUENCE</scope>
    <source>
        <strain evidence="1">HAV1</strain>
    </source>
</reference>
<dbReference type="EMBL" id="MK072290">
    <property type="protein sequence ID" value="AYV81650.1"/>
    <property type="molecule type" value="Genomic_DNA"/>
</dbReference>
<accession>A0A3G5A3A2</accession>
<proteinExistence type="predicted"/>
<sequence length="195" mass="21987">MTQPKEKLYAFVDHEGLIKYAAKDETLEISPNTKGRSDTCHESRKNCIIELRQTDFTQNGYIISEDYTSYRLVEDILFINPVANTTTPAITIHANHIKLDLGGFTIKGINAPVGIFIYKTKIFKYGELLNNIDISNGILRNFYRNGILDNGSKNLTISDLYILENVEKKFAKKTMAFGIISNGGLNLSIKNCRIT</sequence>
<name>A0A3G5A3A2_9VIRU</name>
<dbReference type="InterPro" id="IPR011050">
    <property type="entry name" value="Pectin_lyase_fold/virulence"/>
</dbReference>
<organism evidence="1">
    <name type="scientific">Harvfovirus sp</name>
    <dbReference type="NCBI Taxonomy" id="2487768"/>
    <lineage>
        <taxon>Viruses</taxon>
        <taxon>Varidnaviria</taxon>
        <taxon>Bamfordvirae</taxon>
        <taxon>Nucleocytoviricota</taxon>
        <taxon>Megaviricetes</taxon>
        <taxon>Imitervirales</taxon>
        <taxon>Mimiviridae</taxon>
        <taxon>Klosneuvirinae</taxon>
    </lineage>
</organism>